<feature type="region of interest" description="Disordered" evidence="4">
    <location>
        <begin position="161"/>
        <end position="198"/>
    </location>
</feature>
<proteinExistence type="predicted"/>
<comment type="caution">
    <text evidence="6">The sequence shown here is derived from an EMBL/GenBank/DDBJ whole genome shotgun (WGS) entry which is preliminary data.</text>
</comment>
<keyword evidence="2" id="KW-0044">Antibiotic</keyword>
<dbReference type="AlphaFoldDB" id="A0A822WX70"/>
<evidence type="ECO:0000313" key="6">
    <source>
        <dbReference type="EMBL" id="CZX70182.1"/>
    </source>
</evidence>
<dbReference type="EMBL" id="FJZI01000005">
    <property type="protein sequence ID" value="CZX70182.1"/>
    <property type="molecule type" value="Genomic_DNA"/>
</dbReference>
<feature type="domain" description="Pyosin/cloacin translocation" evidence="5">
    <location>
        <begin position="303"/>
        <end position="442"/>
    </location>
</feature>
<dbReference type="InterPro" id="IPR036302">
    <property type="entry name" value="Pyosin/cloacin_T_dom_sf"/>
</dbReference>
<dbReference type="Proteomes" id="UP000076063">
    <property type="component" value="Unassembled WGS sequence"/>
</dbReference>
<evidence type="ECO:0000256" key="1">
    <source>
        <dbReference type="ARBA" id="ARBA00022529"/>
    </source>
</evidence>
<protein>
    <submittedName>
        <fullName evidence="6">S-type Pyocin domain-containing protein</fullName>
    </submittedName>
</protein>
<evidence type="ECO:0000256" key="4">
    <source>
        <dbReference type="SAM" id="MobiDB-lite"/>
    </source>
</evidence>
<dbReference type="CDD" id="cd14744">
    <property type="entry name" value="PAAR_CT_2"/>
    <property type="match status" value="1"/>
</dbReference>
<keyword evidence="1" id="KW-0929">Antimicrobial</keyword>
<evidence type="ECO:0000313" key="7">
    <source>
        <dbReference type="Proteomes" id="UP000076063"/>
    </source>
</evidence>
<keyword evidence="3" id="KW-0078">Bacteriocin</keyword>
<evidence type="ECO:0000256" key="3">
    <source>
        <dbReference type="ARBA" id="ARBA00023048"/>
    </source>
</evidence>
<dbReference type="GO" id="GO:0031640">
    <property type="term" value="P:killing of cells of another organism"/>
    <property type="evidence" value="ECO:0007669"/>
    <property type="project" value="UniProtKB-KW"/>
</dbReference>
<dbReference type="SUPFAM" id="SSF69369">
    <property type="entry name" value="Cloacin translocation domain"/>
    <property type="match status" value="1"/>
</dbReference>
<gene>
    <name evidence="6" type="ORF">SAMEA2273372_02727</name>
</gene>
<name>A0A822WX70_9ENTR</name>
<evidence type="ECO:0000259" key="5">
    <source>
        <dbReference type="Pfam" id="PF06958"/>
    </source>
</evidence>
<evidence type="ECO:0000256" key="2">
    <source>
        <dbReference type="ARBA" id="ARBA00023022"/>
    </source>
</evidence>
<organism evidence="6 7">
    <name type="scientific">Enterobacter bugandensis</name>
    <dbReference type="NCBI Taxonomy" id="881260"/>
    <lineage>
        <taxon>Bacteria</taxon>
        <taxon>Pseudomonadati</taxon>
        <taxon>Pseudomonadota</taxon>
        <taxon>Gammaproteobacteria</taxon>
        <taxon>Enterobacterales</taxon>
        <taxon>Enterobacteriaceae</taxon>
        <taxon>Enterobacter</taxon>
    </lineage>
</organism>
<reference evidence="6 7" key="1">
    <citation type="submission" date="2016-03" db="EMBL/GenBank/DDBJ databases">
        <authorList>
            <consortium name="Pathogen Informatics"/>
        </authorList>
    </citation>
    <scope>NUCLEOTIDE SEQUENCE [LARGE SCALE GENOMIC DNA]</scope>
    <source>
        <strain evidence="7">e1527</strain>
    </source>
</reference>
<sequence>MATGFFLYHLDKTTCGGRILSGASDDTYETGGVIRQQVRVGDPVTCGKHEGRYRVCGGMGDTYSVNGAPKEWAGSLDSFSSCPCRARFVPTVFSHTYESDCNAGRVAERVQIEKRTKPDEVLINPVPVFAKSCLRGAGCTDAGIGNEPQANFAAMSFYQSLPASPEPSPRSDGCEPEQHAQAAKKAKTSSGEADAAPERKKSLFDRVSGFFFGEAEAMPLPPSPVVVAGGAEAGMAASAGGATARLNQDAAKALTYQMKHLSGPAVWESRFELNLPFVVMGAVLHSMLKGEKSDLLTAEQLLAVARSGGTVPTRVRYNWVEDSETGRLKAVGYHTSPESGRDQVKVRLMDKRFDGKYRFWGNGPGGKVQITWTPVDAPGSTDASGWNTGNQSPQVGTVAIPGLEHPDIQGVTITTTPPPEEKDFLDYILVFPGNVPPPIYIYLSKPPVEFLEVKLYSDFDGRSRQGELEVDHIPSAAAVKAHYKRLHPELTPKELKKLSKRVAAIGIPKGVHRSDSETYGGRNTPEKIIAHSYDLRAAADQNFDAEKPALKEYGATDEQLEEARAELHQINESVGLYKK</sequence>
<dbReference type="Pfam" id="PF06958">
    <property type="entry name" value="Pyocin_S"/>
    <property type="match status" value="1"/>
</dbReference>
<dbReference type="GO" id="GO:0042742">
    <property type="term" value="P:defense response to bacterium"/>
    <property type="evidence" value="ECO:0007669"/>
    <property type="project" value="UniProtKB-KW"/>
</dbReference>
<dbReference type="InterPro" id="IPR016128">
    <property type="entry name" value="Pyosin/cloacin_T_dom"/>
</dbReference>
<accession>A0A822WX70</accession>